<feature type="non-terminal residue" evidence="1">
    <location>
        <position position="1"/>
    </location>
</feature>
<organism evidence="1 2">
    <name type="scientific">Trifolium medium</name>
    <dbReference type="NCBI Taxonomy" id="97028"/>
    <lineage>
        <taxon>Eukaryota</taxon>
        <taxon>Viridiplantae</taxon>
        <taxon>Streptophyta</taxon>
        <taxon>Embryophyta</taxon>
        <taxon>Tracheophyta</taxon>
        <taxon>Spermatophyta</taxon>
        <taxon>Magnoliopsida</taxon>
        <taxon>eudicotyledons</taxon>
        <taxon>Gunneridae</taxon>
        <taxon>Pentapetalae</taxon>
        <taxon>rosids</taxon>
        <taxon>fabids</taxon>
        <taxon>Fabales</taxon>
        <taxon>Fabaceae</taxon>
        <taxon>Papilionoideae</taxon>
        <taxon>50 kb inversion clade</taxon>
        <taxon>NPAAA clade</taxon>
        <taxon>Hologalegina</taxon>
        <taxon>IRL clade</taxon>
        <taxon>Trifolieae</taxon>
        <taxon>Trifolium</taxon>
    </lineage>
</organism>
<comment type="caution">
    <text evidence="1">The sequence shown here is derived from an EMBL/GenBank/DDBJ whole genome shotgun (WGS) entry which is preliminary data.</text>
</comment>
<dbReference type="AlphaFoldDB" id="A0A392V7H7"/>
<reference evidence="1 2" key="1">
    <citation type="journal article" date="2018" name="Front. Plant Sci.">
        <title>Red Clover (Trifolium pratense) and Zigzag Clover (T. medium) - A Picture of Genomic Similarities and Differences.</title>
        <authorList>
            <person name="Dluhosova J."/>
            <person name="Istvanek J."/>
            <person name="Nedelnik J."/>
            <person name="Repkova J."/>
        </authorList>
    </citation>
    <scope>NUCLEOTIDE SEQUENCE [LARGE SCALE GENOMIC DNA]</scope>
    <source>
        <strain evidence="2">cv. 10/8</strain>
        <tissue evidence="1">Leaf</tissue>
    </source>
</reference>
<keyword evidence="2" id="KW-1185">Reference proteome</keyword>
<proteinExistence type="predicted"/>
<dbReference type="Proteomes" id="UP000265520">
    <property type="component" value="Unassembled WGS sequence"/>
</dbReference>
<evidence type="ECO:0000313" key="1">
    <source>
        <dbReference type="EMBL" id="MCI84157.1"/>
    </source>
</evidence>
<sequence length="51" mass="6157">FQKDEEYVQPQPEEQVVIENDQVQPEEQVLIEIDQVHPRKKAIGFPMRHWT</sequence>
<evidence type="ECO:0000313" key="2">
    <source>
        <dbReference type="Proteomes" id="UP000265520"/>
    </source>
</evidence>
<name>A0A392V7H7_9FABA</name>
<accession>A0A392V7H7</accession>
<protein>
    <submittedName>
        <fullName evidence="1">Uncharacterized protein</fullName>
    </submittedName>
</protein>
<dbReference type="EMBL" id="LXQA011083967">
    <property type="protein sequence ID" value="MCI84157.1"/>
    <property type="molecule type" value="Genomic_DNA"/>
</dbReference>